<evidence type="ECO:0000256" key="5">
    <source>
        <dbReference type="RuleBase" id="RU000352"/>
    </source>
</evidence>
<keyword evidence="8" id="KW-1185">Reference proteome</keyword>
<dbReference type="GO" id="GO:0005874">
    <property type="term" value="C:microtubule"/>
    <property type="evidence" value="ECO:0007669"/>
    <property type="project" value="UniProtKB-KW"/>
</dbReference>
<name>A0A3P7PRP0_CYLGO</name>
<keyword evidence="4 5" id="KW-0342">GTP-binding</keyword>
<dbReference type="FunFam" id="3.40.50.1440:FF:000059">
    <property type="entry name" value="Tubulin beta chain"/>
    <property type="match status" value="1"/>
</dbReference>
<sequence length="153" mass="16487">MPSLAVLVDLEPGTMDSVRAGPFGQLFRPDNFVFGQSGAGNNWAKGHYTEGAELVDNVLDVVRKEAEGCDCLQGFQMTHSLGGGTGSGMGTLLISKIREEYPDRIMNTFSVVPSPKVSDTVVEPYNATLSVHQLVENTDETFCIDNEVKSSSL</sequence>
<dbReference type="Gene3D" id="3.40.50.1440">
    <property type="entry name" value="Tubulin/FtsZ, GTPase domain"/>
    <property type="match status" value="1"/>
</dbReference>
<dbReference type="InterPro" id="IPR000217">
    <property type="entry name" value="Tubulin"/>
</dbReference>
<dbReference type="PANTHER" id="PTHR11588">
    <property type="entry name" value="TUBULIN"/>
    <property type="match status" value="1"/>
</dbReference>
<dbReference type="GO" id="GO:0007017">
    <property type="term" value="P:microtubule-based process"/>
    <property type="evidence" value="ECO:0007669"/>
    <property type="project" value="InterPro"/>
</dbReference>
<dbReference type="PRINTS" id="PR01161">
    <property type="entry name" value="TUBULIN"/>
</dbReference>
<dbReference type="GO" id="GO:0003924">
    <property type="term" value="F:GTPase activity"/>
    <property type="evidence" value="ECO:0007669"/>
    <property type="project" value="InterPro"/>
</dbReference>
<comment type="function">
    <text evidence="5">Tubulin is the major constituent of microtubules, a cylinder consisting of laterally associated linear protofilaments composed of alpha- and beta-tubulin heterodimers. Microtubules grow by the addition of GTP-tubulin dimers to the microtubule end, where a stabilizing cap forms. Below the cap, tubulin dimers are in GDP-bound state, owing to GTPase activity of alpha-tubulin.</text>
</comment>
<dbReference type="OrthoDB" id="5833119at2759"/>
<dbReference type="InterPro" id="IPR017975">
    <property type="entry name" value="Tubulin_CS"/>
</dbReference>
<gene>
    <name evidence="7" type="ORF">CGOC_LOCUS9178</name>
</gene>
<evidence type="ECO:0000256" key="3">
    <source>
        <dbReference type="ARBA" id="ARBA00022741"/>
    </source>
</evidence>
<dbReference type="PRINTS" id="PR01163">
    <property type="entry name" value="BETATUBULIN"/>
</dbReference>
<comment type="similarity">
    <text evidence="1 5">Belongs to the tubulin family.</text>
</comment>
<feature type="domain" description="Tubulin/FtsZ GTPase" evidence="6">
    <location>
        <begin position="2"/>
        <end position="152"/>
    </location>
</feature>
<evidence type="ECO:0000313" key="7">
    <source>
        <dbReference type="EMBL" id="VDN21989.1"/>
    </source>
</evidence>
<dbReference type="InterPro" id="IPR002453">
    <property type="entry name" value="Beta_tubulin"/>
</dbReference>
<dbReference type="GO" id="GO:0005525">
    <property type="term" value="F:GTP binding"/>
    <property type="evidence" value="ECO:0007669"/>
    <property type="project" value="UniProtKB-UniRule"/>
</dbReference>
<organism evidence="7 8">
    <name type="scientific">Cylicostephanus goldi</name>
    <name type="common">Nematode worm</name>
    <dbReference type="NCBI Taxonomy" id="71465"/>
    <lineage>
        <taxon>Eukaryota</taxon>
        <taxon>Metazoa</taxon>
        <taxon>Ecdysozoa</taxon>
        <taxon>Nematoda</taxon>
        <taxon>Chromadorea</taxon>
        <taxon>Rhabditida</taxon>
        <taxon>Rhabditina</taxon>
        <taxon>Rhabditomorpha</taxon>
        <taxon>Strongyloidea</taxon>
        <taxon>Strongylidae</taxon>
        <taxon>Cylicostephanus</taxon>
    </lineage>
</organism>
<dbReference type="SUPFAM" id="SSF52490">
    <property type="entry name" value="Tubulin nucleotide-binding domain-like"/>
    <property type="match status" value="1"/>
</dbReference>
<dbReference type="GO" id="GO:0005200">
    <property type="term" value="F:structural constituent of cytoskeleton"/>
    <property type="evidence" value="ECO:0007669"/>
    <property type="project" value="InterPro"/>
</dbReference>
<dbReference type="InterPro" id="IPR036525">
    <property type="entry name" value="Tubulin/FtsZ_GTPase_sf"/>
</dbReference>
<evidence type="ECO:0000256" key="4">
    <source>
        <dbReference type="ARBA" id="ARBA00023134"/>
    </source>
</evidence>
<reference evidence="7 8" key="1">
    <citation type="submission" date="2018-11" db="EMBL/GenBank/DDBJ databases">
        <authorList>
            <consortium name="Pathogen Informatics"/>
        </authorList>
    </citation>
    <scope>NUCLEOTIDE SEQUENCE [LARGE SCALE GENOMIC DNA]</scope>
</reference>
<protein>
    <recommendedName>
        <fullName evidence="5">Tubulin beta chain</fullName>
    </recommendedName>
</protein>
<dbReference type="EMBL" id="UYRV01106108">
    <property type="protein sequence ID" value="VDN21989.1"/>
    <property type="molecule type" value="Genomic_DNA"/>
</dbReference>
<dbReference type="AlphaFoldDB" id="A0A3P7PRP0"/>
<dbReference type="InterPro" id="IPR003008">
    <property type="entry name" value="Tubulin_FtsZ_GTPase"/>
</dbReference>
<proteinExistence type="inferred from homology"/>
<evidence type="ECO:0000259" key="6">
    <source>
        <dbReference type="SMART" id="SM00864"/>
    </source>
</evidence>
<dbReference type="PROSITE" id="PS00227">
    <property type="entry name" value="TUBULIN"/>
    <property type="match status" value="1"/>
</dbReference>
<dbReference type="SMART" id="SM00864">
    <property type="entry name" value="Tubulin"/>
    <property type="match status" value="1"/>
</dbReference>
<comment type="subunit">
    <text evidence="5">Dimer of alpha and beta chains. A typical microtubule is a hollow water-filled tube with an outer diameter of 25 nm and an inner diameter of 15 nM. Alpha-beta heterodimers associate head-to-tail to form protofilaments running lengthwise along the microtubule wall with the beta-tubulin subunit facing the microtubule plus end conferring a structural polarity. Microtubules usually have 13 protofilaments but different protofilament numbers can be found in some organisms and specialized cells.</text>
</comment>
<keyword evidence="3 5" id="KW-0547">Nucleotide-binding</keyword>
<dbReference type="Proteomes" id="UP000271889">
    <property type="component" value="Unassembled WGS sequence"/>
</dbReference>
<dbReference type="Pfam" id="PF00091">
    <property type="entry name" value="Tubulin"/>
    <property type="match status" value="1"/>
</dbReference>
<accession>A0A3P7PRP0</accession>
<evidence type="ECO:0000256" key="2">
    <source>
        <dbReference type="ARBA" id="ARBA00022701"/>
    </source>
</evidence>
<keyword evidence="2 5" id="KW-0493">Microtubule</keyword>
<evidence type="ECO:0000313" key="8">
    <source>
        <dbReference type="Proteomes" id="UP000271889"/>
    </source>
</evidence>
<evidence type="ECO:0000256" key="1">
    <source>
        <dbReference type="ARBA" id="ARBA00009636"/>
    </source>
</evidence>